<keyword evidence="2 7" id="KW-0812">Transmembrane</keyword>
<evidence type="ECO:0000259" key="8">
    <source>
        <dbReference type="Pfam" id="PF06738"/>
    </source>
</evidence>
<evidence type="ECO:0008006" key="12">
    <source>
        <dbReference type="Google" id="ProtNLM"/>
    </source>
</evidence>
<protein>
    <recommendedName>
        <fullName evidence="12">DUF1212-domain-containing protein</fullName>
    </recommendedName>
</protein>
<proteinExistence type="inferred from homology"/>
<dbReference type="InterPro" id="IPR051361">
    <property type="entry name" value="ThrE/Ser_Exporter"/>
</dbReference>
<sequence length="592" mass="64366">MVAPTGVGFSPSTISNSVSMQSPTTIDTPEQSTYLNTPASESGVKLISPGDHNGGQRRGHGRQGTSTSQITGYEEDDEGDDMERRLSPDSITFVDTTGAHKASPRSARSSTSSACLQPYVKRLRHQQQYLQTHNPHLYSTRSSYSADDSASVYSCLSQDAIAAALRLSRQAELTEAVADMMLQQDLLIRLCKSFICYGAPSHRIEFAMEAMCRTLGIDGSFAFLPGLMMISFGDSDTHTSETHLIKCTADFDLGRLSRVNGIARAIVCGQIELAEALDQLKEINAEPPPYPGWLLLGTYIASSGLMAPLVFNGSWYDMLAGMGLGTVVGLTNLLADRYSVYSNVFEVSTSIMIAFVAKALREYVCFTGVVLSGIVMLLPGLSLTTSIMELSSRNMISGSVRMFYSLIYCLFLGFGLSTGSNLWDVFKDPLPGELNMGYCHPATERWRWALFPLLAMTYNIRLKAMPRQWPFMIVCSSVGYAISELSRQYWPHSLHISAAVSAFVVGLLGNIYERVTHELSFIQILGAIILIVPGGMGVRSSLLLLDNSGNVAQGTAFALQMIIVALGIAVGLFAATLVVYPLGKKRNALLTF</sequence>
<evidence type="ECO:0000259" key="9">
    <source>
        <dbReference type="Pfam" id="PF12821"/>
    </source>
</evidence>
<dbReference type="Proteomes" id="UP000780801">
    <property type="component" value="Unassembled WGS sequence"/>
</dbReference>
<dbReference type="InterPro" id="IPR024528">
    <property type="entry name" value="ThrE_2"/>
</dbReference>
<feature type="domain" description="Threonine/Serine exporter ThrE" evidence="9">
    <location>
        <begin position="456"/>
        <end position="577"/>
    </location>
</feature>
<feature type="region of interest" description="Disordered" evidence="6">
    <location>
        <begin position="1"/>
        <end position="114"/>
    </location>
</feature>
<feature type="domain" description="Threonine/serine exporter-like N-terminal" evidence="8">
    <location>
        <begin position="185"/>
        <end position="422"/>
    </location>
</feature>
<dbReference type="GO" id="GO:0022857">
    <property type="term" value="F:transmembrane transporter activity"/>
    <property type="evidence" value="ECO:0007669"/>
    <property type="project" value="InterPro"/>
</dbReference>
<evidence type="ECO:0000256" key="2">
    <source>
        <dbReference type="ARBA" id="ARBA00022692"/>
    </source>
</evidence>
<evidence type="ECO:0000313" key="11">
    <source>
        <dbReference type="Proteomes" id="UP000780801"/>
    </source>
</evidence>
<comment type="similarity">
    <text evidence="5">Belongs to the ThrE exporter (TC 2.A.79) family.</text>
</comment>
<dbReference type="AlphaFoldDB" id="A0A9P6FUY5"/>
<comment type="caution">
    <text evidence="10">The sequence shown here is derived from an EMBL/GenBank/DDBJ whole genome shotgun (WGS) entry which is preliminary data.</text>
</comment>
<organism evidence="10 11">
    <name type="scientific">Lunasporangiospora selenospora</name>
    <dbReference type="NCBI Taxonomy" id="979761"/>
    <lineage>
        <taxon>Eukaryota</taxon>
        <taxon>Fungi</taxon>
        <taxon>Fungi incertae sedis</taxon>
        <taxon>Mucoromycota</taxon>
        <taxon>Mortierellomycotina</taxon>
        <taxon>Mortierellomycetes</taxon>
        <taxon>Mortierellales</taxon>
        <taxon>Mortierellaceae</taxon>
        <taxon>Lunasporangiospora</taxon>
    </lineage>
</organism>
<feature type="compositionally biased region" description="Polar residues" evidence="6">
    <location>
        <begin position="10"/>
        <end position="40"/>
    </location>
</feature>
<feature type="compositionally biased region" description="Low complexity" evidence="6">
    <location>
        <begin position="104"/>
        <end position="114"/>
    </location>
</feature>
<feature type="transmembrane region" description="Helical" evidence="7">
    <location>
        <begin position="524"/>
        <end position="545"/>
    </location>
</feature>
<dbReference type="PANTHER" id="PTHR31082:SF4">
    <property type="entry name" value="PHEROMONE-REGULATED MEMBRANE PROTEIN 10"/>
    <property type="match status" value="1"/>
</dbReference>
<gene>
    <name evidence="10" type="ORF">BGW38_001901</name>
</gene>
<evidence type="ECO:0000256" key="6">
    <source>
        <dbReference type="SAM" id="MobiDB-lite"/>
    </source>
</evidence>
<name>A0A9P6FUY5_9FUNG</name>
<evidence type="ECO:0000256" key="7">
    <source>
        <dbReference type="SAM" id="Phobius"/>
    </source>
</evidence>
<keyword evidence="3 7" id="KW-1133">Transmembrane helix</keyword>
<dbReference type="Pfam" id="PF06738">
    <property type="entry name" value="ThrE"/>
    <property type="match status" value="1"/>
</dbReference>
<evidence type="ECO:0000256" key="1">
    <source>
        <dbReference type="ARBA" id="ARBA00004141"/>
    </source>
</evidence>
<feature type="transmembrane region" description="Helical" evidence="7">
    <location>
        <begin position="492"/>
        <end position="512"/>
    </location>
</feature>
<dbReference type="PANTHER" id="PTHR31082">
    <property type="entry name" value="PHEROMONE-REGULATED MEMBRANE PROTEIN 10"/>
    <property type="match status" value="1"/>
</dbReference>
<keyword evidence="4 7" id="KW-0472">Membrane</keyword>
<dbReference type="EMBL" id="JAABOA010001627">
    <property type="protein sequence ID" value="KAF9581180.1"/>
    <property type="molecule type" value="Genomic_DNA"/>
</dbReference>
<dbReference type="OrthoDB" id="413008at2759"/>
<dbReference type="InterPro" id="IPR010619">
    <property type="entry name" value="ThrE-like_N"/>
</dbReference>
<keyword evidence="11" id="KW-1185">Reference proteome</keyword>
<comment type="subcellular location">
    <subcellularLocation>
        <location evidence="1">Membrane</location>
        <topology evidence="1">Multi-pass membrane protein</topology>
    </subcellularLocation>
</comment>
<evidence type="ECO:0000256" key="4">
    <source>
        <dbReference type="ARBA" id="ARBA00023136"/>
    </source>
</evidence>
<evidence type="ECO:0000256" key="5">
    <source>
        <dbReference type="ARBA" id="ARBA00034125"/>
    </source>
</evidence>
<feature type="transmembrane region" description="Helical" evidence="7">
    <location>
        <begin position="402"/>
        <end position="426"/>
    </location>
</feature>
<feature type="transmembrane region" description="Helical" evidence="7">
    <location>
        <begin position="557"/>
        <end position="580"/>
    </location>
</feature>
<feature type="transmembrane region" description="Helical" evidence="7">
    <location>
        <begin position="360"/>
        <end position="381"/>
    </location>
</feature>
<accession>A0A9P6FUY5</accession>
<evidence type="ECO:0000256" key="3">
    <source>
        <dbReference type="ARBA" id="ARBA00022989"/>
    </source>
</evidence>
<evidence type="ECO:0000313" key="10">
    <source>
        <dbReference type="EMBL" id="KAF9581180.1"/>
    </source>
</evidence>
<dbReference type="GO" id="GO:0016020">
    <property type="term" value="C:membrane"/>
    <property type="evidence" value="ECO:0007669"/>
    <property type="project" value="UniProtKB-SubCell"/>
</dbReference>
<dbReference type="Pfam" id="PF12821">
    <property type="entry name" value="ThrE_2"/>
    <property type="match status" value="1"/>
</dbReference>
<reference evidence="10" key="1">
    <citation type="journal article" date="2020" name="Fungal Divers.">
        <title>Resolving the Mortierellaceae phylogeny through synthesis of multi-gene phylogenetics and phylogenomics.</title>
        <authorList>
            <person name="Vandepol N."/>
            <person name="Liber J."/>
            <person name="Desiro A."/>
            <person name="Na H."/>
            <person name="Kennedy M."/>
            <person name="Barry K."/>
            <person name="Grigoriev I.V."/>
            <person name="Miller A.N."/>
            <person name="O'Donnell K."/>
            <person name="Stajich J.E."/>
            <person name="Bonito G."/>
        </authorList>
    </citation>
    <scope>NUCLEOTIDE SEQUENCE</scope>
    <source>
        <strain evidence="10">KOD1015</strain>
    </source>
</reference>